<evidence type="ECO:0000313" key="5">
    <source>
        <dbReference type="EMBL" id="VEL10215.1"/>
    </source>
</evidence>
<keyword evidence="6" id="KW-1185">Reference proteome</keyword>
<dbReference type="AlphaFoldDB" id="A0A3S5B158"/>
<dbReference type="InterPro" id="IPR000859">
    <property type="entry name" value="CUB_dom"/>
</dbReference>
<evidence type="ECO:0000259" key="4">
    <source>
        <dbReference type="PROSITE" id="PS01180"/>
    </source>
</evidence>
<dbReference type="OrthoDB" id="291007at2759"/>
<sequence length="199" mass="21778">MNCTYKIQPSAHHNLINLHFVHFHLEVPGVGSRQPNNLSEYDNQTCWSDYLVLITSTEPGESATRASSSHAGLFSSGRRWCGEELAGLQVTFSNVDEILIHFVSDGSISAPGFLISYASSFCGWVNNQSRGGAIQTPNFPSPYHAFADCIWTIIAPEAPVLNPSAAGMGLFNNRLMAYLKTFILEQLAKLLDLVTKPSS</sequence>
<dbReference type="InterPro" id="IPR035914">
    <property type="entry name" value="Sperma_CUB_dom_sf"/>
</dbReference>
<feature type="domain" description="CUB" evidence="4">
    <location>
        <begin position="122"/>
        <end position="157"/>
    </location>
</feature>
<evidence type="ECO:0000256" key="3">
    <source>
        <dbReference type="PROSITE-ProRule" id="PRU00059"/>
    </source>
</evidence>
<dbReference type="PROSITE" id="PS01180">
    <property type="entry name" value="CUB"/>
    <property type="match status" value="2"/>
</dbReference>
<dbReference type="Gene3D" id="2.60.120.290">
    <property type="entry name" value="Spermadhesin, CUB domain"/>
    <property type="match status" value="2"/>
</dbReference>
<dbReference type="CDD" id="cd00041">
    <property type="entry name" value="CUB"/>
    <property type="match status" value="1"/>
</dbReference>
<organism evidence="5 6">
    <name type="scientific">Protopolystoma xenopodis</name>
    <dbReference type="NCBI Taxonomy" id="117903"/>
    <lineage>
        <taxon>Eukaryota</taxon>
        <taxon>Metazoa</taxon>
        <taxon>Spiralia</taxon>
        <taxon>Lophotrochozoa</taxon>
        <taxon>Platyhelminthes</taxon>
        <taxon>Monogenea</taxon>
        <taxon>Polyopisthocotylea</taxon>
        <taxon>Polystomatidea</taxon>
        <taxon>Polystomatidae</taxon>
        <taxon>Protopolystoma</taxon>
    </lineage>
</organism>
<dbReference type="PANTHER" id="PTHR24251:SF50">
    <property type="entry name" value="ATTRACTIN-LIKE 1A"/>
    <property type="match status" value="1"/>
</dbReference>
<reference evidence="5" key="1">
    <citation type="submission" date="2018-11" db="EMBL/GenBank/DDBJ databases">
        <authorList>
            <consortium name="Pathogen Informatics"/>
        </authorList>
    </citation>
    <scope>NUCLEOTIDE SEQUENCE</scope>
</reference>
<protein>
    <recommendedName>
        <fullName evidence="4">CUB domain-containing protein</fullName>
    </recommendedName>
</protein>
<proteinExistence type="predicted"/>
<dbReference type="PANTHER" id="PTHR24251">
    <property type="entry name" value="OVOCHYMASE-RELATED"/>
    <property type="match status" value="1"/>
</dbReference>
<keyword evidence="2 3" id="KW-1015">Disulfide bond</keyword>
<comment type="caution">
    <text evidence="5">The sequence shown here is derived from an EMBL/GenBank/DDBJ whole genome shotgun (WGS) entry which is preliminary data.</text>
</comment>
<comment type="caution">
    <text evidence="3">Lacks conserved residue(s) required for the propagation of feature annotation.</text>
</comment>
<dbReference type="EMBL" id="CAAALY010008355">
    <property type="protein sequence ID" value="VEL10215.1"/>
    <property type="molecule type" value="Genomic_DNA"/>
</dbReference>
<dbReference type="Proteomes" id="UP000784294">
    <property type="component" value="Unassembled WGS sequence"/>
</dbReference>
<feature type="domain" description="CUB" evidence="4">
    <location>
        <begin position="1"/>
        <end position="120"/>
    </location>
</feature>
<evidence type="ECO:0000256" key="1">
    <source>
        <dbReference type="ARBA" id="ARBA00022737"/>
    </source>
</evidence>
<accession>A0A3S5B158</accession>
<evidence type="ECO:0000313" key="6">
    <source>
        <dbReference type="Proteomes" id="UP000784294"/>
    </source>
</evidence>
<evidence type="ECO:0000256" key="2">
    <source>
        <dbReference type="ARBA" id="ARBA00023157"/>
    </source>
</evidence>
<dbReference type="SUPFAM" id="SSF49854">
    <property type="entry name" value="Spermadhesin, CUB domain"/>
    <property type="match status" value="2"/>
</dbReference>
<name>A0A3S5B158_9PLAT</name>
<gene>
    <name evidence="5" type="ORF">PXEA_LOCUS3655</name>
</gene>
<keyword evidence="1" id="KW-0677">Repeat</keyword>
<feature type="disulfide bond" evidence="3">
    <location>
        <begin position="122"/>
        <end position="149"/>
    </location>
</feature>